<dbReference type="RefSeq" id="WP_130650299.1">
    <property type="nucleotide sequence ID" value="NZ_BMHA01000014.1"/>
</dbReference>
<dbReference type="SUPFAM" id="SSF53067">
    <property type="entry name" value="Actin-like ATPase domain"/>
    <property type="match status" value="1"/>
</dbReference>
<evidence type="ECO:0000313" key="3">
    <source>
        <dbReference type="Proteomes" id="UP000650511"/>
    </source>
</evidence>
<dbReference type="EMBL" id="BMHA01000014">
    <property type="protein sequence ID" value="GGI09279.1"/>
    <property type="molecule type" value="Genomic_DNA"/>
</dbReference>
<keyword evidence="3" id="KW-1185">Reference proteome</keyword>
<dbReference type="Gene3D" id="3.30.420.40">
    <property type="match status" value="2"/>
</dbReference>
<dbReference type="AlphaFoldDB" id="A0A8J3AI21"/>
<dbReference type="PANTHER" id="PTHR18964">
    <property type="entry name" value="ROK (REPRESSOR, ORF, KINASE) FAMILY"/>
    <property type="match status" value="1"/>
</dbReference>
<dbReference type="InterPro" id="IPR043129">
    <property type="entry name" value="ATPase_NBD"/>
</dbReference>
<sequence length="304" mass="29297">MEPALAVGVDLGGTSLRVGLVGHDGGVRRLEAEPTHPGGAEAVLAQLCVMVATVAGDAWAQVAGVGVGIPAAVSPSSGVATLAPNVPGLAGRDVGAELTRRLHRPVVVDNDVAMAVLGERACGAAVGVDDVVLLSLGTGAGAGIVSGGRLVRGATGAAGEVAELPLPAPATGRDGAWFEAAVGTPALTELARRSGLPGVPALCDAAGAGEASAVAGLDRWAATVAEGVLVLLAVLDPALIVLGGGIGRRPEVVAAVGAALAERTSRAPRVVAGRLGDAAGVVGAALHAVPSAGSALVEGARQEP</sequence>
<evidence type="ECO:0008006" key="4">
    <source>
        <dbReference type="Google" id="ProtNLM"/>
    </source>
</evidence>
<evidence type="ECO:0000313" key="2">
    <source>
        <dbReference type="EMBL" id="GGI09279.1"/>
    </source>
</evidence>
<dbReference type="InterPro" id="IPR000600">
    <property type="entry name" value="ROK"/>
</dbReference>
<gene>
    <name evidence="2" type="ORF">GCM10011354_33290</name>
</gene>
<protein>
    <recommendedName>
        <fullName evidence="4">Glucokinase</fullName>
    </recommendedName>
</protein>
<reference evidence="2" key="2">
    <citation type="submission" date="2020-09" db="EMBL/GenBank/DDBJ databases">
        <authorList>
            <person name="Sun Q."/>
            <person name="Zhou Y."/>
        </authorList>
    </citation>
    <scope>NUCLEOTIDE SEQUENCE</scope>
    <source>
        <strain evidence="2">CGMCC 1.14988</strain>
    </source>
</reference>
<reference evidence="2" key="1">
    <citation type="journal article" date="2014" name="Int. J. Syst. Evol. Microbiol.">
        <title>Complete genome sequence of Corynebacterium casei LMG S-19264T (=DSM 44701T), isolated from a smear-ripened cheese.</title>
        <authorList>
            <consortium name="US DOE Joint Genome Institute (JGI-PGF)"/>
            <person name="Walter F."/>
            <person name="Albersmeier A."/>
            <person name="Kalinowski J."/>
            <person name="Ruckert C."/>
        </authorList>
    </citation>
    <scope>NUCLEOTIDE SEQUENCE</scope>
    <source>
        <strain evidence="2">CGMCC 1.14988</strain>
    </source>
</reference>
<dbReference type="Proteomes" id="UP000650511">
    <property type="component" value="Unassembled WGS sequence"/>
</dbReference>
<dbReference type="PANTHER" id="PTHR18964:SF149">
    <property type="entry name" value="BIFUNCTIONAL UDP-N-ACETYLGLUCOSAMINE 2-EPIMERASE_N-ACETYLMANNOSAMINE KINASE"/>
    <property type="match status" value="1"/>
</dbReference>
<evidence type="ECO:0000256" key="1">
    <source>
        <dbReference type="ARBA" id="ARBA00006479"/>
    </source>
</evidence>
<organism evidence="2 3">
    <name type="scientific">Egicoccus halophilus</name>
    <dbReference type="NCBI Taxonomy" id="1670830"/>
    <lineage>
        <taxon>Bacteria</taxon>
        <taxon>Bacillati</taxon>
        <taxon>Actinomycetota</taxon>
        <taxon>Nitriliruptoria</taxon>
        <taxon>Egicoccales</taxon>
        <taxon>Egicoccaceae</taxon>
        <taxon>Egicoccus</taxon>
    </lineage>
</organism>
<comment type="caution">
    <text evidence="2">The sequence shown here is derived from an EMBL/GenBank/DDBJ whole genome shotgun (WGS) entry which is preliminary data.</text>
</comment>
<proteinExistence type="inferred from homology"/>
<comment type="similarity">
    <text evidence="1">Belongs to the ROK (NagC/XylR) family.</text>
</comment>
<dbReference type="OrthoDB" id="37575at2"/>
<name>A0A8J3AI21_9ACTN</name>
<dbReference type="Pfam" id="PF00480">
    <property type="entry name" value="ROK"/>
    <property type="match status" value="1"/>
</dbReference>
<accession>A0A8J3AI21</accession>